<reference evidence="1" key="1">
    <citation type="submission" date="2022-11" db="EMBL/GenBank/DDBJ databases">
        <authorList>
            <person name="Hyden B.L."/>
            <person name="Feng K."/>
            <person name="Yates T."/>
            <person name="Jawdy S."/>
            <person name="Smart L.B."/>
            <person name="Muchero W."/>
        </authorList>
    </citation>
    <scope>NUCLEOTIDE SEQUENCE</scope>
    <source>
        <tissue evidence="1">Shoot tip</tissue>
    </source>
</reference>
<gene>
    <name evidence="1" type="ORF">OIU74_030069</name>
</gene>
<dbReference type="EMBL" id="JAPFFM010000009">
    <property type="protein sequence ID" value="KAJ6747730.1"/>
    <property type="molecule type" value="Genomic_DNA"/>
</dbReference>
<sequence>MHRSEGLFISKMESGFLAKLFFFFSTHFEIDSILLINFWYIQFNQFLLCQITVCLPVFEKKEIRYFAYMDTSYHLRTKMYFMIISTFQLGIPRLTVCRVTYF</sequence>
<accession>A0A9Q0VHM6</accession>
<dbReference type="AlphaFoldDB" id="A0A9Q0VHM6"/>
<keyword evidence="2" id="KW-1185">Reference proteome</keyword>
<dbReference type="Proteomes" id="UP001151752">
    <property type="component" value="Chromosome 6"/>
</dbReference>
<proteinExistence type="predicted"/>
<evidence type="ECO:0000313" key="2">
    <source>
        <dbReference type="Proteomes" id="UP001151752"/>
    </source>
</evidence>
<comment type="caution">
    <text evidence="1">The sequence shown here is derived from an EMBL/GenBank/DDBJ whole genome shotgun (WGS) entry which is preliminary data.</text>
</comment>
<protein>
    <submittedName>
        <fullName evidence="1">Uncharacterized protein</fullName>
    </submittedName>
</protein>
<evidence type="ECO:0000313" key="1">
    <source>
        <dbReference type="EMBL" id="KAJ6747730.1"/>
    </source>
</evidence>
<organism evidence="1 2">
    <name type="scientific">Salix koriyanagi</name>
    <dbReference type="NCBI Taxonomy" id="2511006"/>
    <lineage>
        <taxon>Eukaryota</taxon>
        <taxon>Viridiplantae</taxon>
        <taxon>Streptophyta</taxon>
        <taxon>Embryophyta</taxon>
        <taxon>Tracheophyta</taxon>
        <taxon>Spermatophyta</taxon>
        <taxon>Magnoliopsida</taxon>
        <taxon>eudicotyledons</taxon>
        <taxon>Gunneridae</taxon>
        <taxon>Pentapetalae</taxon>
        <taxon>rosids</taxon>
        <taxon>fabids</taxon>
        <taxon>Malpighiales</taxon>
        <taxon>Salicaceae</taxon>
        <taxon>Saliceae</taxon>
        <taxon>Salix</taxon>
    </lineage>
</organism>
<reference evidence="1" key="2">
    <citation type="journal article" date="2023" name="Int. J. Mol. Sci.">
        <title>De Novo Assembly and Annotation of 11 Diverse Shrub Willow (Salix) Genomes Reveals Novel Gene Organization in Sex-Linked Regions.</title>
        <authorList>
            <person name="Hyden B."/>
            <person name="Feng K."/>
            <person name="Yates T.B."/>
            <person name="Jawdy S."/>
            <person name="Cereghino C."/>
            <person name="Smart L.B."/>
            <person name="Muchero W."/>
        </authorList>
    </citation>
    <scope>NUCLEOTIDE SEQUENCE</scope>
    <source>
        <tissue evidence="1">Shoot tip</tissue>
    </source>
</reference>
<name>A0A9Q0VHM6_9ROSI</name>